<evidence type="ECO:0000256" key="2">
    <source>
        <dbReference type="ARBA" id="ARBA00022723"/>
    </source>
</evidence>
<evidence type="ECO:0000313" key="8">
    <source>
        <dbReference type="Proteomes" id="UP001108027"/>
    </source>
</evidence>
<evidence type="ECO:0000313" key="7">
    <source>
        <dbReference type="EMBL" id="MCC4307104.1"/>
    </source>
</evidence>
<evidence type="ECO:0000256" key="5">
    <source>
        <dbReference type="ARBA" id="ARBA00023049"/>
    </source>
</evidence>
<feature type="domain" description="MPN" evidence="6">
    <location>
        <begin position="44"/>
        <end position="166"/>
    </location>
</feature>
<dbReference type="InterPro" id="IPR020891">
    <property type="entry name" value="UPF0758_CS"/>
</dbReference>
<keyword evidence="8" id="KW-1185">Reference proteome</keyword>
<comment type="caution">
    <text evidence="7">The sequence shown here is derived from an EMBL/GenBank/DDBJ whole genome shotgun (WGS) entry which is preliminary data.</text>
</comment>
<dbReference type="Pfam" id="PF04002">
    <property type="entry name" value="RadC"/>
    <property type="match status" value="1"/>
</dbReference>
<dbReference type="InterPro" id="IPR037518">
    <property type="entry name" value="MPN"/>
</dbReference>
<dbReference type="InterPro" id="IPR025657">
    <property type="entry name" value="RadC_JAB"/>
</dbReference>
<dbReference type="NCBIfam" id="TIGR00608">
    <property type="entry name" value="radc"/>
    <property type="match status" value="1"/>
</dbReference>
<sequence length="166" mass="18436">MCDCETTFVKSEKGLYQAFGPITPEAIVRTAAAILQESLVRGDALTNPEDAARFLQMALANEKNEHFAVLFLNNKHQVLSFERLFFGTVDGTTVHPRVVVQKALEYNAASVILAHNHPSGHSEPSQADRDVTERLVNALNLIDVRVLDHLIVSQSGWESLSRRGWV</sequence>
<proteinExistence type="predicted"/>
<accession>A0A9Q3UKD3</accession>
<evidence type="ECO:0000256" key="4">
    <source>
        <dbReference type="ARBA" id="ARBA00022833"/>
    </source>
</evidence>
<dbReference type="SUPFAM" id="SSF102712">
    <property type="entry name" value="JAB1/MPN domain"/>
    <property type="match status" value="1"/>
</dbReference>
<dbReference type="RefSeq" id="WP_228232257.1">
    <property type="nucleotide sequence ID" value="NZ_JAJGNA010000001.1"/>
</dbReference>
<keyword evidence="4" id="KW-0862">Zinc</keyword>
<dbReference type="PANTHER" id="PTHR30471">
    <property type="entry name" value="DNA REPAIR PROTEIN RADC"/>
    <property type="match status" value="1"/>
</dbReference>
<gene>
    <name evidence="7" type="primary">radC</name>
    <name evidence="7" type="ORF">LL252_00850</name>
</gene>
<dbReference type="GO" id="GO:0046872">
    <property type="term" value="F:metal ion binding"/>
    <property type="evidence" value="ECO:0007669"/>
    <property type="project" value="UniProtKB-KW"/>
</dbReference>
<evidence type="ECO:0000256" key="1">
    <source>
        <dbReference type="ARBA" id="ARBA00022670"/>
    </source>
</evidence>
<name>A0A9Q3UKD3_9GAMM</name>
<organism evidence="7 8">
    <name type="scientific">Alloalcanivorax marinus</name>
    <dbReference type="NCBI Taxonomy" id="1177169"/>
    <lineage>
        <taxon>Bacteria</taxon>
        <taxon>Pseudomonadati</taxon>
        <taxon>Pseudomonadota</taxon>
        <taxon>Gammaproteobacteria</taxon>
        <taxon>Oceanospirillales</taxon>
        <taxon>Alcanivoracaceae</taxon>
        <taxon>Alloalcanivorax</taxon>
    </lineage>
</organism>
<reference evidence="7" key="1">
    <citation type="submission" date="2021-10" db="EMBL/GenBank/DDBJ databases">
        <title>The diversity and Nitrogen Metabolism of Culturable Nitrate-Utilizing Bacteria Within the Oxygen Minimum Zone of the Changjiang (Yangtze River)Estuary.</title>
        <authorList>
            <person name="Zhang D."/>
            <person name="Zheng J."/>
            <person name="Liu S."/>
            <person name="He W."/>
        </authorList>
    </citation>
    <scope>NUCLEOTIDE SEQUENCE</scope>
    <source>
        <strain evidence="7">FXH-223</strain>
    </source>
</reference>
<dbReference type="PANTHER" id="PTHR30471:SF3">
    <property type="entry name" value="UPF0758 PROTEIN YEES-RELATED"/>
    <property type="match status" value="1"/>
</dbReference>
<dbReference type="GO" id="GO:0008237">
    <property type="term" value="F:metallopeptidase activity"/>
    <property type="evidence" value="ECO:0007669"/>
    <property type="project" value="UniProtKB-KW"/>
</dbReference>
<dbReference type="PROSITE" id="PS50249">
    <property type="entry name" value="MPN"/>
    <property type="match status" value="1"/>
</dbReference>
<evidence type="ECO:0000256" key="3">
    <source>
        <dbReference type="ARBA" id="ARBA00022801"/>
    </source>
</evidence>
<dbReference type="Proteomes" id="UP001108027">
    <property type="component" value="Unassembled WGS sequence"/>
</dbReference>
<keyword evidence="2" id="KW-0479">Metal-binding</keyword>
<dbReference type="Gene3D" id="3.40.140.10">
    <property type="entry name" value="Cytidine Deaminase, domain 2"/>
    <property type="match status" value="1"/>
</dbReference>
<dbReference type="AlphaFoldDB" id="A0A9Q3UKD3"/>
<evidence type="ECO:0000259" key="6">
    <source>
        <dbReference type="PROSITE" id="PS50249"/>
    </source>
</evidence>
<keyword evidence="1" id="KW-0645">Protease</keyword>
<keyword evidence="3" id="KW-0378">Hydrolase</keyword>
<dbReference type="InterPro" id="IPR001405">
    <property type="entry name" value="UPF0758"/>
</dbReference>
<dbReference type="GO" id="GO:0006508">
    <property type="term" value="P:proteolysis"/>
    <property type="evidence" value="ECO:0007669"/>
    <property type="project" value="UniProtKB-KW"/>
</dbReference>
<dbReference type="CDD" id="cd08071">
    <property type="entry name" value="MPN_DUF2466"/>
    <property type="match status" value="1"/>
</dbReference>
<protein>
    <submittedName>
        <fullName evidence="7">DNA repair protein RadC</fullName>
    </submittedName>
</protein>
<dbReference type="EMBL" id="JAJGNA010000001">
    <property type="protein sequence ID" value="MCC4307104.1"/>
    <property type="molecule type" value="Genomic_DNA"/>
</dbReference>
<keyword evidence="5" id="KW-0482">Metalloprotease</keyword>
<dbReference type="PROSITE" id="PS01302">
    <property type="entry name" value="UPF0758"/>
    <property type="match status" value="1"/>
</dbReference>